<sequence>MCKPSFCCIHDSLSEEYSPSCSNEYENCPLYYPCYIIWWKLHDTIGPATYLRLEQNEPFYKDLNFEYLKEDFMRDRDFFQQLFGHHFDTDDAPNDDTFEDPENW</sequence>
<dbReference type="AlphaFoldDB" id="A0ABD3SC63"/>
<organism evidence="1 2">
    <name type="scientific">Cyclostephanos tholiformis</name>
    <dbReference type="NCBI Taxonomy" id="382380"/>
    <lineage>
        <taxon>Eukaryota</taxon>
        <taxon>Sar</taxon>
        <taxon>Stramenopiles</taxon>
        <taxon>Ochrophyta</taxon>
        <taxon>Bacillariophyta</taxon>
        <taxon>Coscinodiscophyceae</taxon>
        <taxon>Thalassiosirophycidae</taxon>
        <taxon>Stephanodiscales</taxon>
        <taxon>Stephanodiscaceae</taxon>
        <taxon>Cyclostephanos</taxon>
    </lineage>
</organism>
<proteinExistence type="predicted"/>
<evidence type="ECO:0000313" key="1">
    <source>
        <dbReference type="EMBL" id="KAL3821995.1"/>
    </source>
</evidence>
<protein>
    <submittedName>
        <fullName evidence="1">Uncharacterized protein</fullName>
    </submittedName>
</protein>
<name>A0ABD3SC63_9STRA</name>
<dbReference type="EMBL" id="JALLPB020000077">
    <property type="protein sequence ID" value="KAL3821995.1"/>
    <property type="molecule type" value="Genomic_DNA"/>
</dbReference>
<evidence type="ECO:0000313" key="2">
    <source>
        <dbReference type="Proteomes" id="UP001530377"/>
    </source>
</evidence>
<dbReference type="Proteomes" id="UP001530377">
    <property type="component" value="Unassembled WGS sequence"/>
</dbReference>
<reference evidence="1 2" key="1">
    <citation type="submission" date="2024-10" db="EMBL/GenBank/DDBJ databases">
        <title>Updated reference genomes for cyclostephanoid diatoms.</title>
        <authorList>
            <person name="Roberts W.R."/>
            <person name="Alverson A.J."/>
        </authorList>
    </citation>
    <scope>NUCLEOTIDE SEQUENCE [LARGE SCALE GENOMIC DNA]</scope>
    <source>
        <strain evidence="1 2">AJA228-03</strain>
    </source>
</reference>
<comment type="caution">
    <text evidence="1">The sequence shown here is derived from an EMBL/GenBank/DDBJ whole genome shotgun (WGS) entry which is preliminary data.</text>
</comment>
<gene>
    <name evidence="1" type="ORF">ACHAXA_002981</name>
</gene>
<accession>A0ABD3SC63</accession>
<keyword evidence="2" id="KW-1185">Reference proteome</keyword>